<feature type="compositionally biased region" description="Basic residues" evidence="1">
    <location>
        <begin position="1"/>
        <end position="11"/>
    </location>
</feature>
<dbReference type="Proteomes" id="UP000799779">
    <property type="component" value="Unassembled WGS sequence"/>
</dbReference>
<evidence type="ECO:0000256" key="1">
    <source>
        <dbReference type="SAM" id="MobiDB-lite"/>
    </source>
</evidence>
<feature type="compositionally biased region" description="Polar residues" evidence="1">
    <location>
        <begin position="47"/>
        <end position="96"/>
    </location>
</feature>
<evidence type="ECO:0000313" key="2">
    <source>
        <dbReference type="EMBL" id="KAF2007074.1"/>
    </source>
</evidence>
<evidence type="ECO:0000313" key="3">
    <source>
        <dbReference type="Proteomes" id="UP000799779"/>
    </source>
</evidence>
<protein>
    <submittedName>
        <fullName evidence="2">Uncharacterized protein</fullName>
    </submittedName>
</protein>
<dbReference type="AlphaFoldDB" id="A0A6A5X0W1"/>
<sequence>MAKTWYHRLSKSKSLPATATSNAAAYAQTYDPRDEPTGFPINLPTGWPTSGRTGVPASGSTSDPASHLTSGSASDPASFQTADAPSNFPSNSQSEGSYDPRRGPVWEDRVEETHDQGIMYQLNDAAQEALAGIFELILKASNEMYRRHDCLRAAIETDSLGPDQLRQAVYSLVSLDNFNLGSISAFMGGTALVLGCYSDGIRERFREQEERLGEWRAGRNEDST</sequence>
<dbReference type="EMBL" id="ML977558">
    <property type="protein sequence ID" value="KAF2007074.1"/>
    <property type="molecule type" value="Genomic_DNA"/>
</dbReference>
<gene>
    <name evidence="2" type="ORF">P154DRAFT_597544</name>
</gene>
<feature type="region of interest" description="Disordered" evidence="1">
    <location>
        <begin position="1"/>
        <end position="20"/>
    </location>
</feature>
<proteinExistence type="predicted"/>
<feature type="region of interest" description="Disordered" evidence="1">
    <location>
        <begin position="26"/>
        <end position="104"/>
    </location>
</feature>
<name>A0A6A5X0W1_9PLEO</name>
<organism evidence="2 3">
    <name type="scientific">Amniculicola lignicola CBS 123094</name>
    <dbReference type="NCBI Taxonomy" id="1392246"/>
    <lineage>
        <taxon>Eukaryota</taxon>
        <taxon>Fungi</taxon>
        <taxon>Dikarya</taxon>
        <taxon>Ascomycota</taxon>
        <taxon>Pezizomycotina</taxon>
        <taxon>Dothideomycetes</taxon>
        <taxon>Pleosporomycetidae</taxon>
        <taxon>Pleosporales</taxon>
        <taxon>Amniculicolaceae</taxon>
        <taxon>Amniculicola</taxon>
    </lineage>
</organism>
<keyword evidence="3" id="KW-1185">Reference proteome</keyword>
<reference evidence="2" key="1">
    <citation type="journal article" date="2020" name="Stud. Mycol.">
        <title>101 Dothideomycetes genomes: a test case for predicting lifestyles and emergence of pathogens.</title>
        <authorList>
            <person name="Haridas S."/>
            <person name="Albert R."/>
            <person name="Binder M."/>
            <person name="Bloem J."/>
            <person name="Labutti K."/>
            <person name="Salamov A."/>
            <person name="Andreopoulos B."/>
            <person name="Baker S."/>
            <person name="Barry K."/>
            <person name="Bills G."/>
            <person name="Bluhm B."/>
            <person name="Cannon C."/>
            <person name="Castanera R."/>
            <person name="Culley D."/>
            <person name="Daum C."/>
            <person name="Ezra D."/>
            <person name="Gonzalez J."/>
            <person name="Henrissat B."/>
            <person name="Kuo A."/>
            <person name="Liang C."/>
            <person name="Lipzen A."/>
            <person name="Lutzoni F."/>
            <person name="Magnuson J."/>
            <person name="Mondo S."/>
            <person name="Nolan M."/>
            <person name="Ohm R."/>
            <person name="Pangilinan J."/>
            <person name="Park H.-J."/>
            <person name="Ramirez L."/>
            <person name="Alfaro M."/>
            <person name="Sun H."/>
            <person name="Tritt A."/>
            <person name="Yoshinaga Y."/>
            <person name="Zwiers L.-H."/>
            <person name="Turgeon B."/>
            <person name="Goodwin S."/>
            <person name="Spatafora J."/>
            <person name="Crous P."/>
            <person name="Grigoriev I."/>
        </authorList>
    </citation>
    <scope>NUCLEOTIDE SEQUENCE</scope>
    <source>
        <strain evidence="2">CBS 123094</strain>
    </source>
</reference>
<accession>A0A6A5X0W1</accession>